<comment type="caution">
    <text evidence="1">The sequence shown here is derived from an EMBL/GenBank/DDBJ whole genome shotgun (WGS) entry which is preliminary data.</text>
</comment>
<dbReference type="Proteomes" id="UP000234857">
    <property type="component" value="Unassembled WGS sequence"/>
</dbReference>
<protein>
    <recommendedName>
        <fullName evidence="3">Signal transduction histidine kinase dimerisation/phosphoacceptor domain-containing protein</fullName>
    </recommendedName>
</protein>
<accession>A0A2N5ZDF0</accession>
<evidence type="ECO:0000313" key="1">
    <source>
        <dbReference type="EMBL" id="PLX16693.1"/>
    </source>
</evidence>
<proteinExistence type="predicted"/>
<evidence type="ECO:0008006" key="3">
    <source>
        <dbReference type="Google" id="ProtNLM"/>
    </source>
</evidence>
<gene>
    <name evidence="1" type="ORF">C0601_09455</name>
</gene>
<organism evidence="1 2">
    <name type="scientific">Muiribacterium halophilum</name>
    <dbReference type="NCBI Taxonomy" id="2053465"/>
    <lineage>
        <taxon>Bacteria</taxon>
        <taxon>Candidatus Muiribacteriota</taxon>
        <taxon>Candidatus Muiribacteriia</taxon>
        <taxon>Candidatus Muiribacteriales</taxon>
        <taxon>Candidatus Muiribacteriaceae</taxon>
        <taxon>Candidatus Muiribacterium</taxon>
    </lineage>
</organism>
<dbReference type="Gene3D" id="1.10.287.130">
    <property type="match status" value="1"/>
</dbReference>
<dbReference type="AlphaFoldDB" id="A0A2N5ZDF0"/>
<sequence>MEEDILNLINLLSGQIFLCLNYFEKVENERLDSVKLFQREKMASLGQLYLGITHEINNPNPFISGNS</sequence>
<dbReference type="EMBL" id="PKTG01000107">
    <property type="protein sequence ID" value="PLX16693.1"/>
    <property type="molecule type" value="Genomic_DNA"/>
</dbReference>
<evidence type="ECO:0000313" key="2">
    <source>
        <dbReference type="Proteomes" id="UP000234857"/>
    </source>
</evidence>
<reference evidence="1 2" key="1">
    <citation type="submission" date="2017-11" db="EMBL/GenBank/DDBJ databases">
        <title>Genome-resolved metagenomics identifies genetic mobility, metabolic interactions, and unexpected diversity in perchlorate-reducing communities.</title>
        <authorList>
            <person name="Barnum T.P."/>
            <person name="Figueroa I.A."/>
            <person name="Carlstrom C.I."/>
            <person name="Lucas L.N."/>
            <person name="Engelbrektson A.L."/>
            <person name="Coates J.D."/>
        </authorList>
    </citation>
    <scope>NUCLEOTIDE SEQUENCE [LARGE SCALE GENOMIC DNA]</scope>
    <source>
        <strain evidence="1">BM706</strain>
    </source>
</reference>
<name>A0A2N5ZDF0_MUIH1</name>